<dbReference type="GO" id="GO:0000287">
    <property type="term" value="F:magnesium ion binding"/>
    <property type="evidence" value="ECO:0007669"/>
    <property type="project" value="UniProtKB-UniRule"/>
</dbReference>
<dbReference type="GO" id="GO:0003677">
    <property type="term" value="F:DNA binding"/>
    <property type="evidence" value="ECO:0007669"/>
    <property type="project" value="UniProtKB-UniRule"/>
</dbReference>
<dbReference type="GO" id="GO:0005654">
    <property type="term" value="C:nucleoplasm"/>
    <property type="evidence" value="ECO:0007669"/>
    <property type="project" value="UniProtKB-SubCell"/>
</dbReference>
<evidence type="ECO:0000256" key="13">
    <source>
        <dbReference type="ARBA" id="ARBA00023242"/>
    </source>
</evidence>
<dbReference type="OrthoDB" id="1937206at2759"/>
<dbReference type="InterPro" id="IPR008918">
    <property type="entry name" value="HhH2"/>
</dbReference>
<evidence type="ECO:0000313" key="19">
    <source>
        <dbReference type="EMBL" id="PWN89551.1"/>
    </source>
</evidence>
<accession>A0A316YK23</accession>
<keyword evidence="4 15" id="KW-0540">Nuclease</keyword>
<dbReference type="PANTHER" id="PTHR11081">
    <property type="entry name" value="FLAP ENDONUCLEASE FAMILY MEMBER"/>
    <property type="match status" value="1"/>
</dbReference>
<keyword evidence="12 15" id="KW-0234">DNA repair</keyword>
<dbReference type="GeneID" id="37039995"/>
<reference evidence="19 20" key="1">
    <citation type="journal article" date="2018" name="Mol. Biol. Evol.">
        <title>Broad Genomic Sampling Reveals a Smut Pathogenic Ancestry of the Fungal Clade Ustilaginomycotina.</title>
        <authorList>
            <person name="Kijpornyongpan T."/>
            <person name="Mondo S.J."/>
            <person name="Barry K."/>
            <person name="Sandor L."/>
            <person name="Lee J."/>
            <person name="Lipzen A."/>
            <person name="Pangilinan J."/>
            <person name="LaButti K."/>
            <person name="Hainaut M."/>
            <person name="Henrissat B."/>
            <person name="Grigoriev I.V."/>
            <person name="Spatafora J.W."/>
            <person name="Aime M.C."/>
        </authorList>
    </citation>
    <scope>NUCLEOTIDE SEQUENCE [LARGE SCALE GENOMIC DNA]</scope>
    <source>
        <strain evidence="19 20">MCA 4198</strain>
    </source>
</reference>
<organism evidence="19 20">
    <name type="scientific">Acaromyces ingoldii</name>
    <dbReference type="NCBI Taxonomy" id="215250"/>
    <lineage>
        <taxon>Eukaryota</taxon>
        <taxon>Fungi</taxon>
        <taxon>Dikarya</taxon>
        <taxon>Basidiomycota</taxon>
        <taxon>Ustilaginomycotina</taxon>
        <taxon>Exobasidiomycetes</taxon>
        <taxon>Exobasidiales</taxon>
        <taxon>Cryptobasidiaceae</taxon>
        <taxon>Acaromyces</taxon>
    </lineage>
</organism>
<keyword evidence="5 15" id="KW-0479">Metal-binding</keyword>
<evidence type="ECO:0000256" key="8">
    <source>
        <dbReference type="ARBA" id="ARBA00022801"/>
    </source>
</evidence>
<evidence type="ECO:0000256" key="12">
    <source>
        <dbReference type="ARBA" id="ARBA00023204"/>
    </source>
</evidence>
<keyword evidence="13 15" id="KW-0539">Nucleus</keyword>
<keyword evidence="7 15" id="KW-0227">DNA damage</keyword>
<dbReference type="SMART" id="SM00485">
    <property type="entry name" value="XPGN"/>
    <property type="match status" value="1"/>
</dbReference>
<keyword evidence="3 15" id="KW-0235">DNA replication</keyword>
<dbReference type="PANTHER" id="PTHR11081:SF9">
    <property type="entry name" value="FLAP ENDONUCLEASE 1"/>
    <property type="match status" value="1"/>
</dbReference>
<dbReference type="SMART" id="SM00484">
    <property type="entry name" value="XPGI"/>
    <property type="match status" value="1"/>
</dbReference>
<dbReference type="Pfam" id="PF00752">
    <property type="entry name" value="XPG_N"/>
    <property type="match status" value="1"/>
</dbReference>
<dbReference type="GO" id="GO:0006284">
    <property type="term" value="P:base-excision repair"/>
    <property type="evidence" value="ECO:0007669"/>
    <property type="project" value="UniProtKB-UniRule"/>
</dbReference>
<dbReference type="InterPro" id="IPR029060">
    <property type="entry name" value="PIN-like_dom_sf"/>
</dbReference>
<evidence type="ECO:0000256" key="1">
    <source>
        <dbReference type="ARBA" id="ARBA00004173"/>
    </source>
</evidence>
<dbReference type="GO" id="GO:0008409">
    <property type="term" value="F:5'-3' exonuclease activity"/>
    <property type="evidence" value="ECO:0007669"/>
    <property type="project" value="UniProtKB-UniRule"/>
</dbReference>
<dbReference type="CDD" id="cd09907">
    <property type="entry name" value="H3TH_FEN1-Euk"/>
    <property type="match status" value="1"/>
</dbReference>
<evidence type="ECO:0000259" key="17">
    <source>
        <dbReference type="SMART" id="SM00484"/>
    </source>
</evidence>
<dbReference type="HAMAP" id="MF_00614">
    <property type="entry name" value="Fen"/>
    <property type="match status" value="1"/>
</dbReference>
<evidence type="ECO:0000256" key="7">
    <source>
        <dbReference type="ARBA" id="ARBA00022763"/>
    </source>
</evidence>
<evidence type="ECO:0000256" key="9">
    <source>
        <dbReference type="ARBA" id="ARBA00022839"/>
    </source>
</evidence>
<keyword evidence="9 15" id="KW-0269">Exonuclease</keyword>
<evidence type="ECO:0000259" key="18">
    <source>
        <dbReference type="SMART" id="SM00485"/>
    </source>
</evidence>
<dbReference type="RefSeq" id="XP_025376749.1">
    <property type="nucleotide sequence ID" value="XM_025518079.1"/>
</dbReference>
<feature type="compositionally biased region" description="Basic residues" evidence="16">
    <location>
        <begin position="365"/>
        <end position="377"/>
    </location>
</feature>
<dbReference type="SMART" id="SM00279">
    <property type="entry name" value="HhH2"/>
    <property type="match status" value="1"/>
</dbReference>
<dbReference type="STRING" id="215250.A0A316YK23"/>
<dbReference type="FunFam" id="3.40.50.1010:FF:000003">
    <property type="entry name" value="Flap endonuclease 1"/>
    <property type="match status" value="1"/>
</dbReference>
<evidence type="ECO:0000256" key="15">
    <source>
        <dbReference type="HAMAP-Rule" id="MF_03140"/>
    </source>
</evidence>
<evidence type="ECO:0000256" key="5">
    <source>
        <dbReference type="ARBA" id="ARBA00022723"/>
    </source>
</evidence>
<evidence type="ECO:0000313" key="20">
    <source>
        <dbReference type="Proteomes" id="UP000245768"/>
    </source>
</evidence>
<feature type="domain" description="XPG N-terminal" evidence="18">
    <location>
        <begin position="1"/>
        <end position="108"/>
    </location>
</feature>
<dbReference type="FunCoup" id="A0A316YK23">
    <property type="interactions" value="699"/>
</dbReference>
<evidence type="ECO:0000256" key="11">
    <source>
        <dbReference type="ARBA" id="ARBA00023128"/>
    </source>
</evidence>
<dbReference type="InterPro" id="IPR019974">
    <property type="entry name" value="XPG_CS"/>
</dbReference>
<evidence type="ECO:0000256" key="16">
    <source>
        <dbReference type="SAM" id="MobiDB-lite"/>
    </source>
</evidence>
<dbReference type="InterPro" id="IPR006086">
    <property type="entry name" value="XPG-I_dom"/>
</dbReference>
<dbReference type="Proteomes" id="UP000245768">
    <property type="component" value="Unassembled WGS sequence"/>
</dbReference>
<dbReference type="PROSITE" id="PS00842">
    <property type="entry name" value="XPG_2"/>
    <property type="match status" value="1"/>
</dbReference>
<comment type="function">
    <text evidence="15">Structure-specific nuclease with 5'-flap endonuclease and 5'-3' exonuclease activities involved in DNA replication and repair. During DNA replication, cleaves the 5'-overhanging flap structure that is generated by displacement synthesis when DNA polymerase encounters the 5'-end of a downstream Okazaki fragment. It enters the flap from the 5'-end and then tracks to cleave the flap base, leaving a nick for ligation. Also involved in the long patch base excision repair (LP-BER) pathway, by cleaving within the apurinic/apyrimidinic (AP) site-terminated flap. Acts as a genome stabilization factor that prevents flaps from equilibrating into structures that lead to duplications and deletions. Also possesses 5'-3' exonuclease activity on nicked or gapped double-stranded DNA, and exhibits RNase H activity. Also involved in replication and repair of rDNA and in repairing mitochondrial DNA.</text>
</comment>
<dbReference type="InterPro" id="IPR006085">
    <property type="entry name" value="XPG_DNA_repair_N"/>
</dbReference>
<dbReference type="SUPFAM" id="SSF88723">
    <property type="entry name" value="PIN domain-like"/>
    <property type="match status" value="1"/>
</dbReference>
<evidence type="ECO:0000256" key="14">
    <source>
        <dbReference type="ARBA" id="ARBA00034726"/>
    </source>
</evidence>
<evidence type="ECO:0000256" key="2">
    <source>
        <dbReference type="ARBA" id="ARBA00022553"/>
    </source>
</evidence>
<dbReference type="InterPro" id="IPR036279">
    <property type="entry name" value="5-3_exonuclease_C_sf"/>
</dbReference>
<keyword evidence="20" id="KW-1185">Reference proteome</keyword>
<gene>
    <name evidence="19" type="ORF">FA10DRAFT_147456</name>
</gene>
<comment type="cofactor">
    <cofactor evidence="15">
        <name>Mg(2+)</name>
        <dbReference type="ChEBI" id="CHEBI:18420"/>
    </cofactor>
    <text evidence="15">Binds 2 magnesium ions per subunit. They probably participate in the reaction catalyzed by the enzyme. May bind an additional third magnesium ion after substrate binding.</text>
</comment>
<comment type="similarity">
    <text evidence="14 15">Belongs to the XPG/RAD2 endonuclease family. FEN1 subfamily.</text>
</comment>
<dbReference type="Gene3D" id="1.10.150.20">
    <property type="entry name" value="5' to 3' exonuclease, C-terminal subdomain"/>
    <property type="match status" value="1"/>
</dbReference>
<dbReference type="EMBL" id="KZ819637">
    <property type="protein sequence ID" value="PWN89551.1"/>
    <property type="molecule type" value="Genomic_DNA"/>
</dbReference>
<dbReference type="AlphaFoldDB" id="A0A316YK23"/>
<dbReference type="EC" id="3.1.-.-" evidence="15"/>
<dbReference type="FunFam" id="1.10.150.20:FF:000009">
    <property type="entry name" value="Flap endonuclease 1"/>
    <property type="match status" value="1"/>
</dbReference>
<feature type="region of interest" description="Disordered" evidence="16">
    <location>
        <begin position="101"/>
        <end position="122"/>
    </location>
</feature>
<keyword evidence="10 15" id="KW-0460">Magnesium</keyword>
<dbReference type="CDD" id="cd09867">
    <property type="entry name" value="PIN_FEN1"/>
    <property type="match status" value="1"/>
</dbReference>
<feature type="region of interest" description="Disordered" evidence="16">
    <location>
        <begin position="349"/>
        <end position="377"/>
    </location>
</feature>
<dbReference type="SUPFAM" id="SSF47807">
    <property type="entry name" value="5' to 3' exonuclease, C-terminal subdomain"/>
    <property type="match status" value="1"/>
</dbReference>
<dbReference type="PROSITE" id="PS00841">
    <property type="entry name" value="XPG_1"/>
    <property type="match status" value="1"/>
</dbReference>
<dbReference type="GO" id="GO:0005739">
    <property type="term" value="C:mitochondrion"/>
    <property type="evidence" value="ECO:0007669"/>
    <property type="project" value="UniProtKB-SubCell"/>
</dbReference>
<dbReference type="InterPro" id="IPR023426">
    <property type="entry name" value="Flap_endonuc"/>
</dbReference>
<sequence>MGIKGLTGLISDEAPDAIKEHDIKTYFGRKVAIDASMSLYQFLIAVRQSDGQQLMSENGETTSHLMGFFYRTLRMIDVGIKPMYVFDGKPPDLKAKVLQGRYGRREEAREEEEEEKDVATEERADQLARRQVKVTKQHNQEVRELLKLMGIPCITAPSEAEAQCAELVKAGKVFAAGSEDMDTLTFGTPILLKHLTFSEAKKMPVHEVNLAKALEGLKMDVDQFTDLCILLGCDYMEQIKGIGPKTALKLLREHDNIEGVLKHIKDSGKKITVPEVWPFEEARAIFKGPDVQKGDDLELKWEAPDIEGLVNFLCGDKGFNEDRIRKGAEKLQKAIGQKQQGRLDNFFTVASTKRKAEPEEDKKKGSNKKKATASKKK</sequence>
<dbReference type="Gene3D" id="3.40.50.1010">
    <property type="entry name" value="5'-nuclease"/>
    <property type="match status" value="1"/>
</dbReference>
<keyword evidence="11 15" id="KW-0496">Mitochondrion</keyword>
<dbReference type="Pfam" id="PF00867">
    <property type="entry name" value="XPG_I"/>
    <property type="match status" value="1"/>
</dbReference>
<comment type="subcellular location">
    <subcellularLocation>
        <location evidence="1 15">Mitochondrion</location>
    </subcellularLocation>
    <subcellularLocation>
        <location evidence="15">Nucleus</location>
        <location evidence="15">Nucleolus</location>
    </subcellularLocation>
    <subcellularLocation>
        <location evidence="15">Nucleus</location>
        <location evidence="15">Nucleoplasm</location>
    </subcellularLocation>
    <text evidence="15">Resides mostly in the nucleoli and relocalizes to the nucleoplasm upon DNA damage.</text>
</comment>
<dbReference type="GO" id="GO:0017108">
    <property type="term" value="F:5'-flap endonuclease activity"/>
    <property type="evidence" value="ECO:0007669"/>
    <property type="project" value="UniProtKB-UniRule"/>
</dbReference>
<dbReference type="InterPro" id="IPR006084">
    <property type="entry name" value="XPG/Rad2"/>
</dbReference>
<evidence type="ECO:0000256" key="6">
    <source>
        <dbReference type="ARBA" id="ARBA00022759"/>
    </source>
</evidence>
<dbReference type="InParanoid" id="A0A316YK23"/>
<evidence type="ECO:0000256" key="4">
    <source>
        <dbReference type="ARBA" id="ARBA00022722"/>
    </source>
</evidence>
<proteinExistence type="inferred from homology"/>
<dbReference type="PRINTS" id="PR00853">
    <property type="entry name" value="XPGRADSUPER"/>
</dbReference>
<keyword evidence="2 15" id="KW-0597">Phosphoprotein</keyword>
<evidence type="ECO:0000256" key="3">
    <source>
        <dbReference type="ARBA" id="ARBA00022705"/>
    </source>
</evidence>
<dbReference type="GO" id="GO:0043137">
    <property type="term" value="P:DNA replication, removal of RNA primer"/>
    <property type="evidence" value="ECO:0007669"/>
    <property type="project" value="UniProtKB-UniRule"/>
</dbReference>
<name>A0A316YK23_9BASI</name>
<feature type="domain" description="XPG-I" evidence="17">
    <location>
        <begin position="147"/>
        <end position="219"/>
    </location>
</feature>
<keyword evidence="6 15" id="KW-0255">Endonuclease</keyword>
<feature type="compositionally biased region" description="Basic and acidic residues" evidence="16">
    <location>
        <begin position="354"/>
        <end position="364"/>
    </location>
</feature>
<protein>
    <recommendedName>
        <fullName evidence="15">Flap endonuclease 1</fullName>
        <shortName evidence="15">FEN-1</shortName>
        <ecNumber evidence="15">3.1.-.-</ecNumber>
    </recommendedName>
    <alternativeName>
        <fullName evidence="15">Flap structure-specific endonuclease 1</fullName>
    </alternativeName>
</protein>
<keyword evidence="8 15" id="KW-0378">Hydrolase</keyword>
<evidence type="ECO:0000256" key="10">
    <source>
        <dbReference type="ARBA" id="ARBA00022842"/>
    </source>
</evidence>
<dbReference type="GO" id="GO:0005730">
    <property type="term" value="C:nucleolus"/>
    <property type="evidence" value="ECO:0007669"/>
    <property type="project" value="UniProtKB-SubCell"/>
</dbReference>